<dbReference type="EMBL" id="JARJCW010000019">
    <property type="protein sequence ID" value="KAJ7214348.1"/>
    <property type="molecule type" value="Genomic_DNA"/>
</dbReference>
<reference evidence="2" key="1">
    <citation type="submission" date="2023-03" db="EMBL/GenBank/DDBJ databases">
        <title>Massive genome expansion in bonnet fungi (Mycena s.s.) driven by repeated elements and novel gene families across ecological guilds.</title>
        <authorList>
            <consortium name="Lawrence Berkeley National Laboratory"/>
            <person name="Harder C.B."/>
            <person name="Miyauchi S."/>
            <person name="Viragh M."/>
            <person name="Kuo A."/>
            <person name="Thoen E."/>
            <person name="Andreopoulos B."/>
            <person name="Lu D."/>
            <person name="Skrede I."/>
            <person name="Drula E."/>
            <person name="Henrissat B."/>
            <person name="Morin E."/>
            <person name="Kohler A."/>
            <person name="Barry K."/>
            <person name="LaButti K."/>
            <person name="Morin E."/>
            <person name="Salamov A."/>
            <person name="Lipzen A."/>
            <person name="Mereny Z."/>
            <person name="Hegedus B."/>
            <person name="Baldrian P."/>
            <person name="Stursova M."/>
            <person name="Weitz H."/>
            <person name="Taylor A."/>
            <person name="Grigoriev I.V."/>
            <person name="Nagy L.G."/>
            <person name="Martin F."/>
            <person name="Kauserud H."/>
        </authorList>
    </citation>
    <scope>NUCLEOTIDE SEQUENCE</scope>
    <source>
        <strain evidence="2">9144</strain>
    </source>
</reference>
<feature type="region of interest" description="Disordered" evidence="1">
    <location>
        <begin position="1"/>
        <end position="69"/>
    </location>
</feature>
<protein>
    <submittedName>
        <fullName evidence="2">Uncharacterized protein</fullName>
    </submittedName>
</protein>
<feature type="region of interest" description="Disordered" evidence="1">
    <location>
        <begin position="148"/>
        <end position="177"/>
    </location>
</feature>
<organism evidence="2 3">
    <name type="scientific">Mycena pura</name>
    <dbReference type="NCBI Taxonomy" id="153505"/>
    <lineage>
        <taxon>Eukaryota</taxon>
        <taxon>Fungi</taxon>
        <taxon>Dikarya</taxon>
        <taxon>Basidiomycota</taxon>
        <taxon>Agaricomycotina</taxon>
        <taxon>Agaricomycetes</taxon>
        <taxon>Agaricomycetidae</taxon>
        <taxon>Agaricales</taxon>
        <taxon>Marasmiineae</taxon>
        <taxon>Mycenaceae</taxon>
        <taxon>Mycena</taxon>
    </lineage>
</organism>
<dbReference type="Proteomes" id="UP001219525">
    <property type="component" value="Unassembled WGS sequence"/>
</dbReference>
<evidence type="ECO:0000313" key="2">
    <source>
        <dbReference type="EMBL" id="KAJ7214348.1"/>
    </source>
</evidence>
<accession>A0AAD6YDZ9</accession>
<keyword evidence="3" id="KW-1185">Reference proteome</keyword>
<evidence type="ECO:0000313" key="3">
    <source>
        <dbReference type="Proteomes" id="UP001219525"/>
    </source>
</evidence>
<gene>
    <name evidence="2" type="ORF">GGX14DRAFT_563165</name>
</gene>
<comment type="caution">
    <text evidence="2">The sequence shown here is derived from an EMBL/GenBank/DDBJ whole genome shotgun (WGS) entry which is preliminary data.</text>
</comment>
<sequence>MADDAPLTKKGRGGFRERAGRPKGSKNKPKVSLPAAAAAAPAPAPPCASVQPRETAAKRRPADKVFSGFKSASRRIANFWTTRAPQGTHGMDTESIPEQPPSGFVSAHNVITRLHEEMQAADVPVLASEQVFQETVEDPEQDDAGAALLDETDDRDEDNEDGLDEEQERAEAAVDSPNEQWLRTTLEKLKKDITDDKPPRIYRDGQLWIYPRDPIFALQCAATEEIYCPDALYQLPIFVWLPDYLPGHPDRFICECGEFLNKHSWNTKPIARRVCTTSGSDYFLLTKRHYCPHRNGNTRGCGKTYQGTDPWILAQLPRFVQDRFPVAISHRSAVDLSQMDMMKITFAGRFGPDPFSKMVRELKYLRHSRLEAMYLHAALHYGLRGPKIPLFSPFHDAMGFAGYAPSTKYLKSMFIAWFTSHRILLQTVDHQGRLPGGEPIHTALYDALNTDEEVRFYGLTLTQSFAPLEGMYERVQIELPRHGHKPTEAVFCDNPRSERSWHERVTPSLKCDVQHIVVNPFRDLPEFRSSTTEPMFASSPNRIDTLCDDIIRSLPADDSLYLTLSLSLNGDHIRAVLLRTESMILVLDARFKPLSRASLPHLRAHPSPDR</sequence>
<proteinExistence type="predicted"/>
<name>A0AAD6YDZ9_9AGAR</name>
<feature type="compositionally biased region" description="Acidic residues" evidence="1">
    <location>
        <begin position="150"/>
        <end position="168"/>
    </location>
</feature>
<dbReference type="AlphaFoldDB" id="A0AAD6YDZ9"/>
<evidence type="ECO:0000256" key="1">
    <source>
        <dbReference type="SAM" id="MobiDB-lite"/>
    </source>
</evidence>